<evidence type="ECO:0000313" key="1">
    <source>
        <dbReference type="EMBL" id="RFU70964.1"/>
    </source>
</evidence>
<keyword evidence="2" id="KW-1185">Reference proteome</keyword>
<reference evidence="1 2" key="1">
    <citation type="submission" date="2018-08" db="EMBL/GenBank/DDBJ databases">
        <title>Bacillus chawlae sp. nov., Bacillus glennii sp. nov., and Bacillus saganii sp. nov. Isolated from the Vehicle Assembly Building at Kennedy Space Center where the Viking Spacecraft were Assembled.</title>
        <authorList>
            <person name="Seuylemezian A."/>
            <person name="Vaishampayan P."/>
        </authorList>
    </citation>
    <scope>NUCLEOTIDE SEQUENCE [LARGE SCALE GENOMIC DNA]</scope>
    <source>
        <strain evidence="1 2">V47-23a</strain>
    </source>
</reference>
<dbReference type="OrthoDB" id="2353604at2"/>
<accession>A0A372LTT5</accession>
<sequence length="77" mass="9275">MGLCNIDHTTEDVKKKYESQKSFLPDAYYSYFDQFLQEDKPQEALNELFHLLKKYDLVTEEERISRNKEIVKLLDIK</sequence>
<comment type="caution">
    <text evidence="1">The sequence shown here is derived from an EMBL/GenBank/DDBJ whole genome shotgun (WGS) entry which is preliminary data.</text>
</comment>
<name>A0A372LTT5_9BACI</name>
<gene>
    <name evidence="1" type="ORF">D0469_03180</name>
</gene>
<organism evidence="1 2">
    <name type="scientific">Peribacillus saganii</name>
    <dbReference type="NCBI Taxonomy" id="2303992"/>
    <lineage>
        <taxon>Bacteria</taxon>
        <taxon>Bacillati</taxon>
        <taxon>Bacillota</taxon>
        <taxon>Bacilli</taxon>
        <taxon>Bacillales</taxon>
        <taxon>Bacillaceae</taxon>
        <taxon>Peribacillus</taxon>
    </lineage>
</organism>
<dbReference type="EMBL" id="QVTE01000008">
    <property type="protein sequence ID" value="RFU70964.1"/>
    <property type="molecule type" value="Genomic_DNA"/>
</dbReference>
<dbReference type="RefSeq" id="WP_117325192.1">
    <property type="nucleotide sequence ID" value="NZ_QVTE01000008.1"/>
</dbReference>
<proteinExistence type="predicted"/>
<dbReference type="AlphaFoldDB" id="A0A372LTT5"/>
<protein>
    <submittedName>
        <fullName evidence="1">Group-specific protein</fullName>
    </submittedName>
</protein>
<evidence type="ECO:0000313" key="2">
    <source>
        <dbReference type="Proteomes" id="UP000264541"/>
    </source>
</evidence>
<dbReference type="Proteomes" id="UP000264541">
    <property type="component" value="Unassembled WGS sequence"/>
</dbReference>